<dbReference type="RefSeq" id="WP_240573027.1">
    <property type="nucleotide sequence ID" value="NZ_CP136709.1"/>
</dbReference>
<sequence length="473" mass="51028">MKKQLLCLVLLLPIITVGQISEVKNINDSGSSGSFPSSLTVFNNKIYFAADDSSGSNSPGGADLGKELWISDGTGGGTSFVKDLRSGSDSSTPNFFFELNNTLYFSANTGSGNVLFTTDGTDTGTTQTSFPFIFNQTELNGKVYFVRTTDSNKLYEFDGSNANIVPNSGTGTASILGATITTFKDKIICYMDYSEDEATIGRELYEYNPVSETFSLIKNVTGDASDASISNFTVLGDELYFEALDSLWKTDGTESGTMAVTEASALAGITSLYAWKGLLFFEGDNGTSEDQLWSYNPSNGVLTNVSNLSSSTVTGGDNHDPSDYAANGDYLYYAGKVSDNSVKYLFRTDGTTTTRLDSTIGSIDDLAVLNNVIYFEGSDGTTGNELYSLDTTTLSSKKTQREIVQVYPNPATDFIKVPENLKNSEYAIYSTNGQIVKKGLISSNEIKLDLSSGLYLLKIKTDISILTKKLIVE</sequence>
<dbReference type="InterPro" id="IPR026444">
    <property type="entry name" value="Secre_tail"/>
</dbReference>
<reference evidence="3" key="1">
    <citation type="submission" date="2022-02" db="EMBL/GenBank/DDBJ databases">
        <title>Aestuariibaculum sp., a marine bacterium isolated from sediment in Guangxi.</title>
        <authorList>
            <person name="Ying J."/>
        </authorList>
    </citation>
    <scope>NUCLEOTIDE SEQUENCE</scope>
    <source>
        <strain evidence="3">L182</strain>
    </source>
</reference>
<evidence type="ECO:0000256" key="1">
    <source>
        <dbReference type="ARBA" id="ARBA00022729"/>
    </source>
</evidence>
<name>A0ABS9RIC5_9FLAO</name>
<feature type="domain" description="Secretion system C-terminal sorting" evidence="2">
    <location>
        <begin position="406"/>
        <end position="472"/>
    </location>
</feature>
<keyword evidence="4" id="KW-1185">Reference proteome</keyword>
<accession>A0ABS9RIC5</accession>
<keyword evidence="1" id="KW-0732">Signal</keyword>
<dbReference type="NCBIfam" id="TIGR04183">
    <property type="entry name" value="Por_Secre_tail"/>
    <property type="match status" value="1"/>
</dbReference>
<evidence type="ECO:0000259" key="2">
    <source>
        <dbReference type="Pfam" id="PF18962"/>
    </source>
</evidence>
<evidence type="ECO:0000313" key="4">
    <source>
        <dbReference type="Proteomes" id="UP001156141"/>
    </source>
</evidence>
<dbReference type="Proteomes" id="UP001156141">
    <property type="component" value="Unassembled WGS sequence"/>
</dbReference>
<proteinExistence type="predicted"/>
<comment type="caution">
    <text evidence="3">The sequence shown here is derived from an EMBL/GenBank/DDBJ whole genome shotgun (WGS) entry which is preliminary data.</text>
</comment>
<evidence type="ECO:0000313" key="3">
    <source>
        <dbReference type="EMBL" id="MCH4552693.1"/>
    </source>
</evidence>
<protein>
    <submittedName>
        <fullName evidence="3">T9SS type A sorting domain-containing protein</fullName>
    </submittedName>
</protein>
<dbReference type="EMBL" id="JAKVQD010000002">
    <property type="protein sequence ID" value="MCH4552693.1"/>
    <property type="molecule type" value="Genomic_DNA"/>
</dbReference>
<organism evidence="3 4">
    <name type="scientific">Aestuariibaculum lutulentum</name>
    <dbReference type="NCBI Taxonomy" id="2920935"/>
    <lineage>
        <taxon>Bacteria</taxon>
        <taxon>Pseudomonadati</taxon>
        <taxon>Bacteroidota</taxon>
        <taxon>Flavobacteriia</taxon>
        <taxon>Flavobacteriales</taxon>
        <taxon>Flavobacteriaceae</taxon>
    </lineage>
</organism>
<dbReference type="Pfam" id="PF18962">
    <property type="entry name" value="Por_Secre_tail"/>
    <property type="match status" value="1"/>
</dbReference>
<dbReference type="SUPFAM" id="SSF69304">
    <property type="entry name" value="Tricorn protease N-terminal domain"/>
    <property type="match status" value="1"/>
</dbReference>
<gene>
    <name evidence="3" type="ORF">MKW35_08675</name>
</gene>